<dbReference type="Proteomes" id="UP000031246">
    <property type="component" value="Unassembled WGS sequence"/>
</dbReference>
<comment type="caution">
    <text evidence="1">The sequence shown here is derived from an EMBL/GenBank/DDBJ whole genome shotgun (WGS) entry which is preliminary data.</text>
</comment>
<proteinExistence type="predicted"/>
<protein>
    <submittedName>
        <fullName evidence="1">Uncharacterized protein</fullName>
    </submittedName>
</protein>
<gene>
    <name evidence="1" type="ORF">OC25_07385</name>
</gene>
<dbReference type="AlphaFoldDB" id="A0A0C1G4W0"/>
<evidence type="ECO:0000313" key="2">
    <source>
        <dbReference type="Proteomes" id="UP000031246"/>
    </source>
</evidence>
<keyword evidence="2" id="KW-1185">Reference proteome</keyword>
<name>A0A0C1G4W0_9SPHI</name>
<reference evidence="1 2" key="1">
    <citation type="submission" date="2014-10" db="EMBL/GenBank/DDBJ databases">
        <title>Pedobacter Kyungheensis.</title>
        <authorList>
            <person name="Anderson B.M."/>
            <person name="Newman J.D."/>
        </authorList>
    </citation>
    <scope>NUCLEOTIDE SEQUENCE [LARGE SCALE GENOMIC DNA]</scope>
    <source>
        <strain evidence="1 2">KACC 16221</strain>
    </source>
</reference>
<evidence type="ECO:0000313" key="1">
    <source>
        <dbReference type="EMBL" id="KIA95149.1"/>
    </source>
</evidence>
<dbReference type="EMBL" id="JSYN01000006">
    <property type="protein sequence ID" value="KIA95149.1"/>
    <property type="molecule type" value="Genomic_DNA"/>
</dbReference>
<accession>A0A0C1G4W0</accession>
<organism evidence="1 2">
    <name type="scientific">Pedobacter kyungheensis</name>
    <dbReference type="NCBI Taxonomy" id="1069985"/>
    <lineage>
        <taxon>Bacteria</taxon>
        <taxon>Pseudomonadati</taxon>
        <taxon>Bacteroidota</taxon>
        <taxon>Sphingobacteriia</taxon>
        <taxon>Sphingobacteriales</taxon>
        <taxon>Sphingobacteriaceae</taxon>
        <taxon>Pedobacter</taxon>
    </lineage>
</organism>
<sequence>MTCPYANEPAPEYRRWPVVQKQFAPEYFEQSSLVSKNTAEKEYQIILVAFKSGLNFERHFS</sequence>